<name>A0A0D3D8I6_BRAOL</name>
<evidence type="ECO:0000313" key="1">
    <source>
        <dbReference type="EnsemblPlants" id="Bo7g065030.1"/>
    </source>
</evidence>
<dbReference type="AlphaFoldDB" id="A0A0D3D8I6"/>
<accession>A0A0D3D8I6</accession>
<protein>
    <submittedName>
        <fullName evidence="1">Uncharacterized protein</fullName>
    </submittedName>
</protein>
<dbReference type="Gramene" id="Bo7g065030.1">
    <property type="protein sequence ID" value="Bo7g065030.1"/>
    <property type="gene ID" value="Bo7g065030"/>
</dbReference>
<reference evidence="1" key="2">
    <citation type="submission" date="2015-03" db="UniProtKB">
        <authorList>
            <consortium name="EnsemblPlants"/>
        </authorList>
    </citation>
    <scope>IDENTIFICATION</scope>
</reference>
<reference evidence="1 2" key="1">
    <citation type="journal article" date="2014" name="Genome Biol.">
        <title>Transcriptome and methylome profiling reveals relics of genome dominance in the mesopolyploid Brassica oleracea.</title>
        <authorList>
            <person name="Parkin I.A."/>
            <person name="Koh C."/>
            <person name="Tang H."/>
            <person name="Robinson S.J."/>
            <person name="Kagale S."/>
            <person name="Clarke W.E."/>
            <person name="Town C.D."/>
            <person name="Nixon J."/>
            <person name="Krishnakumar V."/>
            <person name="Bidwell S.L."/>
            <person name="Denoeud F."/>
            <person name="Belcram H."/>
            <person name="Links M.G."/>
            <person name="Just J."/>
            <person name="Clarke C."/>
            <person name="Bender T."/>
            <person name="Huebert T."/>
            <person name="Mason A.S."/>
            <person name="Pires J.C."/>
            <person name="Barker G."/>
            <person name="Moore J."/>
            <person name="Walley P.G."/>
            <person name="Manoli S."/>
            <person name="Batley J."/>
            <person name="Edwards D."/>
            <person name="Nelson M.N."/>
            <person name="Wang X."/>
            <person name="Paterson A.H."/>
            <person name="King G."/>
            <person name="Bancroft I."/>
            <person name="Chalhoub B."/>
            <person name="Sharpe A.G."/>
        </authorList>
    </citation>
    <scope>NUCLEOTIDE SEQUENCE</scope>
    <source>
        <strain evidence="1 2">cv. TO1000</strain>
    </source>
</reference>
<keyword evidence="2" id="KW-1185">Reference proteome</keyword>
<dbReference type="Proteomes" id="UP000032141">
    <property type="component" value="Chromosome C7"/>
</dbReference>
<evidence type="ECO:0000313" key="2">
    <source>
        <dbReference type="Proteomes" id="UP000032141"/>
    </source>
</evidence>
<dbReference type="EnsemblPlants" id="Bo7g065030.1">
    <property type="protein sequence ID" value="Bo7g065030.1"/>
    <property type="gene ID" value="Bo7g065030"/>
</dbReference>
<organism evidence="1 2">
    <name type="scientific">Brassica oleracea var. oleracea</name>
    <dbReference type="NCBI Taxonomy" id="109376"/>
    <lineage>
        <taxon>Eukaryota</taxon>
        <taxon>Viridiplantae</taxon>
        <taxon>Streptophyta</taxon>
        <taxon>Embryophyta</taxon>
        <taxon>Tracheophyta</taxon>
        <taxon>Spermatophyta</taxon>
        <taxon>Magnoliopsida</taxon>
        <taxon>eudicotyledons</taxon>
        <taxon>Gunneridae</taxon>
        <taxon>Pentapetalae</taxon>
        <taxon>rosids</taxon>
        <taxon>malvids</taxon>
        <taxon>Brassicales</taxon>
        <taxon>Brassicaceae</taxon>
        <taxon>Brassiceae</taxon>
        <taxon>Brassica</taxon>
    </lineage>
</organism>
<dbReference type="HOGENOM" id="CLU_1888658_0_0_1"/>
<proteinExistence type="predicted"/>
<sequence>MVMVVDHQIHHTIVRSSFWFWIVAAINFSSEPVEYLCNLLTNHVHLASYADLIPKVGCVCLSLRECFLLASKHGFIKLYVVCVFPLFSNYGGFLFSKQIIWKSSVFGSLNQRLKTKHYEFVMETPATKETTMVST</sequence>